<dbReference type="Proteomes" id="UP000037729">
    <property type="component" value="Unassembled WGS sequence"/>
</dbReference>
<sequence length="393" mass="44813">MPRVLVGPTKADMSNDEYGKSYNLLNNLHDKDFIVDTYTQTVSDRLDPQNVTVYPLGGSNRIAYYAKLYWTLLKELRNGPVDIYHHMNLSYRWFNPLLVSGLQRDIPVVIGPCQAGHAIMAEEFNRMISSWVGSELPRPLTDPLHGAVDATRDVVLDPPRMDLFKRTLKAADRVVVVHEEAREVYADFVDESKLRTIPLGVDPDFFNYSQPADSKELVAIGSLRERKGYDILFEALDRIRQEYPDVHLNVFGDGPLEDDLHEQVKRLDLERNVTFHGYVDQSIVREHLSRARVFIHPSRSESFSLVRLEAMSTGCPVVVTDISGAREMVRDGEEGFVVPIESPGPIADAVTTLLSDYELTRQVSRQARDRIEEKYDWRKIAAEYLEVYRSLSG</sequence>
<dbReference type="RefSeq" id="WP_053967886.1">
    <property type="nucleotide sequence ID" value="NZ_LIUF01000003.1"/>
</dbReference>
<feature type="domain" description="Glycosyl transferase family 1" evidence="1">
    <location>
        <begin position="205"/>
        <end position="369"/>
    </location>
</feature>
<dbReference type="OrthoDB" id="132546at2157"/>
<dbReference type="PATRIC" id="fig|1705562.3.peg.98"/>
<dbReference type="Pfam" id="PF13439">
    <property type="entry name" value="Glyco_transf_4"/>
    <property type="match status" value="1"/>
</dbReference>
<evidence type="ECO:0000259" key="1">
    <source>
        <dbReference type="Pfam" id="PF00534"/>
    </source>
</evidence>
<keyword evidence="3" id="KW-0808">Transferase</keyword>
<reference evidence="3 4" key="1">
    <citation type="submission" date="2015-08" db="EMBL/GenBank/DDBJ databases">
        <title>Genomes of Isolates from Cabo Rojo, PR.</title>
        <authorList>
            <person name="Sanchez-Nieves R.L."/>
            <person name="Montalvo-Rodriguez R."/>
        </authorList>
    </citation>
    <scope>NUCLEOTIDE SEQUENCE [LARGE SCALE GENOMIC DNA]</scope>
    <source>
        <strain evidence="3 4">SL3</strain>
    </source>
</reference>
<protein>
    <submittedName>
        <fullName evidence="3">Group 1 glycosyl transferase</fullName>
    </submittedName>
</protein>
<dbReference type="InterPro" id="IPR028098">
    <property type="entry name" value="Glyco_trans_4-like_N"/>
</dbReference>
<evidence type="ECO:0000313" key="3">
    <source>
        <dbReference type="EMBL" id="KOX92732.1"/>
    </source>
</evidence>
<gene>
    <name evidence="3" type="ORF">AMS69_09700</name>
</gene>
<keyword evidence="4" id="KW-1185">Reference proteome</keyword>
<dbReference type="EMBL" id="LIUF01000003">
    <property type="protein sequence ID" value="KOX92732.1"/>
    <property type="molecule type" value="Genomic_DNA"/>
</dbReference>
<accession>A0A0M9AIK1</accession>
<evidence type="ECO:0000259" key="2">
    <source>
        <dbReference type="Pfam" id="PF13439"/>
    </source>
</evidence>
<dbReference type="InterPro" id="IPR001296">
    <property type="entry name" value="Glyco_trans_1"/>
</dbReference>
<dbReference type="PANTHER" id="PTHR12526:SF630">
    <property type="entry name" value="GLYCOSYLTRANSFERASE"/>
    <property type="match status" value="1"/>
</dbReference>
<dbReference type="Pfam" id="PF00534">
    <property type="entry name" value="Glycos_transf_1"/>
    <property type="match status" value="1"/>
</dbReference>
<dbReference type="PANTHER" id="PTHR12526">
    <property type="entry name" value="GLYCOSYLTRANSFERASE"/>
    <property type="match status" value="1"/>
</dbReference>
<dbReference type="GO" id="GO:0016757">
    <property type="term" value="F:glycosyltransferase activity"/>
    <property type="evidence" value="ECO:0007669"/>
    <property type="project" value="InterPro"/>
</dbReference>
<dbReference type="Gene3D" id="3.40.50.2000">
    <property type="entry name" value="Glycogen Phosphorylase B"/>
    <property type="match status" value="2"/>
</dbReference>
<comment type="caution">
    <text evidence="3">The sequence shown here is derived from an EMBL/GenBank/DDBJ whole genome shotgun (WGS) entry which is preliminary data.</text>
</comment>
<dbReference type="STRING" id="1705562.AMS69_09700"/>
<organism evidence="3 4">
    <name type="scientific">Haloarcula rubripromontorii</name>
    <dbReference type="NCBI Taxonomy" id="1705562"/>
    <lineage>
        <taxon>Archaea</taxon>
        <taxon>Methanobacteriati</taxon>
        <taxon>Methanobacteriota</taxon>
        <taxon>Stenosarchaea group</taxon>
        <taxon>Halobacteria</taxon>
        <taxon>Halobacteriales</taxon>
        <taxon>Haloarculaceae</taxon>
        <taxon>Haloarcula</taxon>
    </lineage>
</organism>
<dbReference type="SUPFAM" id="SSF53756">
    <property type="entry name" value="UDP-Glycosyltransferase/glycogen phosphorylase"/>
    <property type="match status" value="1"/>
</dbReference>
<dbReference type="CDD" id="cd03801">
    <property type="entry name" value="GT4_PimA-like"/>
    <property type="match status" value="1"/>
</dbReference>
<proteinExistence type="predicted"/>
<evidence type="ECO:0000313" key="4">
    <source>
        <dbReference type="Proteomes" id="UP000037729"/>
    </source>
</evidence>
<name>A0A0M9AIK1_9EURY</name>
<dbReference type="AlphaFoldDB" id="A0A0M9AIK1"/>
<feature type="domain" description="Glycosyltransferase subfamily 4-like N-terminal" evidence="2">
    <location>
        <begin position="22"/>
        <end position="204"/>
    </location>
</feature>